<dbReference type="OrthoDB" id="288726at2759"/>
<dbReference type="PANTHER" id="PTHR11358">
    <property type="entry name" value="ARGINASE/AGMATINASE"/>
    <property type="match status" value="1"/>
</dbReference>
<evidence type="ECO:0000313" key="3">
    <source>
        <dbReference type="EMBL" id="TGJ87616.1"/>
    </source>
</evidence>
<dbReference type="STRING" id="37992.A0A4Z0ZDC8"/>
<comment type="caution">
    <text evidence="3">The sequence shown here is derived from an EMBL/GenBank/DDBJ whole genome shotgun (WGS) entry which is preliminary data.</text>
</comment>
<evidence type="ECO:0000256" key="1">
    <source>
        <dbReference type="PROSITE-ProRule" id="PRU00742"/>
    </source>
</evidence>
<dbReference type="EMBL" id="SKBN01000011">
    <property type="protein sequence ID" value="TGJ87616.1"/>
    <property type="molecule type" value="Genomic_DNA"/>
</dbReference>
<sequence>MRPAVFRLLGTALLGVSQARAWQFPHAPSYSTAQKPLGGLTDDDVDIVHGSQFSGLNTYARIPYVNCFSDDAAEGTKYDVAILGAPFDTGVTARPGARYGPRGIRASSQRKYADFAWSVYTGRSIRTISQTCSAGSIEEETHADRFVGKNALKSWATVVDCGDVPLTVLDNNYALAQLTKGHKVVSGRKAANQSYSATPRIIMLGGDHTTTLPALRSVHKHWGQVSVIHFDSHLDTWDPSVISGGISDYADLNHGTFLHIAHEEGLIRNTSIHAGIRAPLVRPKGDIQNDERCGFARLTARDLDRLGVSGIVSRIRDRVTGPVYISVDIDVLDPAFAPVNGTKLLTNPRLSPKKPTGTPEPGGWSTRELLAILDGLTGLEVVGADVVEVAPVYDTRGETTTLAAAEVVWSLLELMVEAPVKSLVDRAS</sequence>
<accession>A0A4Z0ZDC8</accession>
<proteinExistence type="inferred from homology"/>
<keyword evidence="2" id="KW-0732">Signal</keyword>
<dbReference type="InterPro" id="IPR023696">
    <property type="entry name" value="Ureohydrolase_dom_sf"/>
</dbReference>
<dbReference type="Gene3D" id="3.40.800.10">
    <property type="entry name" value="Ureohydrolase domain"/>
    <property type="match status" value="1"/>
</dbReference>
<dbReference type="AlphaFoldDB" id="A0A4Z0ZDC8"/>
<evidence type="ECO:0000256" key="2">
    <source>
        <dbReference type="SAM" id="SignalP"/>
    </source>
</evidence>
<evidence type="ECO:0000313" key="4">
    <source>
        <dbReference type="Proteomes" id="UP000297716"/>
    </source>
</evidence>
<dbReference type="GO" id="GO:0008783">
    <property type="term" value="F:agmatinase activity"/>
    <property type="evidence" value="ECO:0007669"/>
    <property type="project" value="TreeGrafter"/>
</dbReference>
<organism evidence="3 4">
    <name type="scientific">Xylaria hypoxylon</name>
    <dbReference type="NCBI Taxonomy" id="37992"/>
    <lineage>
        <taxon>Eukaryota</taxon>
        <taxon>Fungi</taxon>
        <taxon>Dikarya</taxon>
        <taxon>Ascomycota</taxon>
        <taxon>Pezizomycotina</taxon>
        <taxon>Sordariomycetes</taxon>
        <taxon>Xylariomycetidae</taxon>
        <taxon>Xylariales</taxon>
        <taxon>Xylariaceae</taxon>
        <taxon>Xylaria</taxon>
    </lineage>
</organism>
<feature type="chain" id="PRO_5021478417" description="Agmatinase" evidence="2">
    <location>
        <begin position="22"/>
        <end position="428"/>
    </location>
</feature>
<reference evidence="3 4" key="1">
    <citation type="submission" date="2019-03" db="EMBL/GenBank/DDBJ databases">
        <title>Draft genome sequence of Xylaria hypoxylon DSM 108379, a ubiquitous saprotrophic-parasitic fungi on hardwood.</title>
        <authorList>
            <person name="Buettner E."/>
            <person name="Leonhardt S."/>
            <person name="Gebauer A.M."/>
            <person name="Liers C."/>
            <person name="Hofrichter M."/>
            <person name="Kellner H."/>
        </authorList>
    </citation>
    <scope>NUCLEOTIDE SEQUENCE [LARGE SCALE GENOMIC DNA]</scope>
    <source>
        <strain evidence="3 4">DSM 108379</strain>
    </source>
</reference>
<dbReference type="PANTHER" id="PTHR11358:SF28">
    <property type="entry name" value="HYPOTHETICAL ARGINASE FAMILY PROTEIN (EUROFUNG)"/>
    <property type="match status" value="1"/>
</dbReference>
<evidence type="ECO:0008006" key="5">
    <source>
        <dbReference type="Google" id="ProtNLM"/>
    </source>
</evidence>
<keyword evidence="4" id="KW-1185">Reference proteome</keyword>
<dbReference type="SUPFAM" id="SSF52768">
    <property type="entry name" value="Arginase/deacetylase"/>
    <property type="match status" value="1"/>
</dbReference>
<dbReference type="GO" id="GO:0033389">
    <property type="term" value="P:putrescine biosynthetic process from arginine, via agmatine"/>
    <property type="evidence" value="ECO:0007669"/>
    <property type="project" value="TreeGrafter"/>
</dbReference>
<gene>
    <name evidence="3" type="ORF">E0Z10_g1146</name>
</gene>
<dbReference type="CDD" id="cd11592">
    <property type="entry name" value="Agmatinase_PAH"/>
    <property type="match status" value="1"/>
</dbReference>
<dbReference type="GO" id="GO:0046872">
    <property type="term" value="F:metal ion binding"/>
    <property type="evidence" value="ECO:0007669"/>
    <property type="project" value="InterPro"/>
</dbReference>
<dbReference type="Proteomes" id="UP000297716">
    <property type="component" value="Unassembled WGS sequence"/>
</dbReference>
<dbReference type="PROSITE" id="PS51409">
    <property type="entry name" value="ARGINASE_2"/>
    <property type="match status" value="1"/>
</dbReference>
<dbReference type="Pfam" id="PF00491">
    <property type="entry name" value="Arginase"/>
    <property type="match status" value="3"/>
</dbReference>
<feature type="signal peptide" evidence="2">
    <location>
        <begin position="1"/>
        <end position="21"/>
    </location>
</feature>
<dbReference type="PRINTS" id="PR00116">
    <property type="entry name" value="ARGINASE"/>
</dbReference>
<name>A0A4Z0ZDC8_9PEZI</name>
<dbReference type="InterPro" id="IPR006035">
    <property type="entry name" value="Ureohydrolase"/>
</dbReference>
<comment type="similarity">
    <text evidence="1">Belongs to the arginase family.</text>
</comment>
<protein>
    <recommendedName>
        <fullName evidence="5">Agmatinase</fullName>
    </recommendedName>
</protein>